<dbReference type="Pfam" id="PF14392">
    <property type="entry name" value="zf-CCHC_4"/>
    <property type="match status" value="1"/>
</dbReference>
<dbReference type="InterPro" id="IPR036397">
    <property type="entry name" value="RNaseH_sf"/>
</dbReference>
<dbReference type="InterPro" id="IPR012337">
    <property type="entry name" value="RNaseH-like_sf"/>
</dbReference>
<evidence type="ECO:0000259" key="2">
    <source>
        <dbReference type="PROSITE" id="PS50878"/>
    </source>
</evidence>
<dbReference type="Gramene" id="evm.model.08.1878">
    <property type="protein sequence ID" value="cds.evm.model.08.1878"/>
    <property type="gene ID" value="evm.TU.08.1878"/>
</dbReference>
<dbReference type="SUPFAM" id="SSF53098">
    <property type="entry name" value="Ribonuclease H-like"/>
    <property type="match status" value="1"/>
</dbReference>
<dbReference type="Pfam" id="PF13456">
    <property type="entry name" value="RVT_3"/>
    <property type="match status" value="1"/>
</dbReference>
<name>A0A803QA31_CANSA</name>
<dbReference type="CDD" id="cd06222">
    <property type="entry name" value="RNase_H_like"/>
    <property type="match status" value="1"/>
</dbReference>
<dbReference type="SUPFAM" id="SSF56672">
    <property type="entry name" value="DNA/RNA polymerases"/>
    <property type="match status" value="1"/>
</dbReference>
<dbReference type="PANTHER" id="PTHR33116:SF86">
    <property type="entry name" value="REVERSE TRANSCRIPTASE DOMAIN-CONTAINING PROTEIN"/>
    <property type="match status" value="1"/>
</dbReference>
<dbReference type="Pfam" id="PF00078">
    <property type="entry name" value="RVT_1"/>
    <property type="match status" value="1"/>
</dbReference>
<evidence type="ECO:0000256" key="1">
    <source>
        <dbReference type="SAM" id="MobiDB-lite"/>
    </source>
</evidence>
<dbReference type="Pfam" id="PF14111">
    <property type="entry name" value="DUF4283"/>
    <property type="match status" value="1"/>
</dbReference>
<dbReference type="InterPro" id="IPR025836">
    <property type="entry name" value="Zn_knuckle_CX2CX4HX4C"/>
</dbReference>
<dbReference type="EnsemblPlants" id="evm.model.08.1878">
    <property type="protein sequence ID" value="cds.evm.model.08.1878"/>
    <property type="gene ID" value="evm.TU.08.1878"/>
</dbReference>
<feature type="domain" description="Reverse transcriptase" evidence="2">
    <location>
        <begin position="950"/>
        <end position="1211"/>
    </location>
</feature>
<dbReference type="PROSITE" id="PS50878">
    <property type="entry name" value="RT_POL"/>
    <property type="match status" value="1"/>
</dbReference>
<reference evidence="3" key="2">
    <citation type="submission" date="2021-03" db="UniProtKB">
        <authorList>
            <consortium name="EnsemblPlants"/>
        </authorList>
    </citation>
    <scope>IDENTIFICATION</scope>
</reference>
<dbReference type="InterPro" id="IPR044730">
    <property type="entry name" value="RNase_H-like_dom_plant"/>
</dbReference>
<organism evidence="3 4">
    <name type="scientific">Cannabis sativa</name>
    <name type="common">Hemp</name>
    <name type="synonym">Marijuana</name>
    <dbReference type="NCBI Taxonomy" id="3483"/>
    <lineage>
        <taxon>Eukaryota</taxon>
        <taxon>Viridiplantae</taxon>
        <taxon>Streptophyta</taxon>
        <taxon>Embryophyta</taxon>
        <taxon>Tracheophyta</taxon>
        <taxon>Spermatophyta</taxon>
        <taxon>Magnoliopsida</taxon>
        <taxon>eudicotyledons</taxon>
        <taxon>Gunneridae</taxon>
        <taxon>Pentapetalae</taxon>
        <taxon>rosids</taxon>
        <taxon>fabids</taxon>
        <taxon>Rosales</taxon>
        <taxon>Cannabaceae</taxon>
        <taxon>Cannabis</taxon>
    </lineage>
</organism>
<reference evidence="3" key="1">
    <citation type="submission" date="2018-11" db="EMBL/GenBank/DDBJ databases">
        <authorList>
            <person name="Grassa J C."/>
        </authorList>
    </citation>
    <scope>NUCLEOTIDE SEQUENCE [LARGE SCALE GENOMIC DNA]</scope>
</reference>
<dbReference type="CDD" id="cd01650">
    <property type="entry name" value="RT_nLTR_like"/>
    <property type="match status" value="1"/>
</dbReference>
<protein>
    <recommendedName>
        <fullName evidence="2">Reverse transcriptase domain-containing protein</fullName>
    </recommendedName>
</protein>
<dbReference type="Pfam" id="PF13966">
    <property type="entry name" value="zf-RVT"/>
    <property type="match status" value="1"/>
</dbReference>
<feature type="region of interest" description="Disordered" evidence="1">
    <location>
        <begin position="325"/>
        <end position="349"/>
    </location>
</feature>
<dbReference type="GO" id="GO:0003676">
    <property type="term" value="F:nucleic acid binding"/>
    <property type="evidence" value="ECO:0007669"/>
    <property type="project" value="InterPro"/>
</dbReference>
<feature type="compositionally biased region" description="Basic and acidic residues" evidence="1">
    <location>
        <begin position="329"/>
        <end position="342"/>
    </location>
</feature>
<dbReference type="InterPro" id="IPR036691">
    <property type="entry name" value="Endo/exonu/phosph_ase_sf"/>
</dbReference>
<dbReference type="PANTHER" id="PTHR33116">
    <property type="entry name" value="REVERSE TRANSCRIPTASE ZINC-BINDING DOMAIN-CONTAINING PROTEIN-RELATED-RELATED"/>
    <property type="match status" value="1"/>
</dbReference>
<dbReference type="GO" id="GO:0004523">
    <property type="term" value="F:RNA-DNA hybrid ribonuclease activity"/>
    <property type="evidence" value="ECO:0007669"/>
    <property type="project" value="InterPro"/>
</dbReference>
<sequence>MSTSVDEGSIEELRLQFIEEATLELEADFEVNAEVAKSGVLAKLCGTRDIPKGRLKQILTGVWSLRGKWRMKTLEKGVWGFFFDQLEDKEEVLKRRPWIIAGQLLNIREWPSDGSWFNVSLNKAVFWVEIHGLPTPYLVFQNSRVIGAKVGEFLGSDGVDNRTIARRGFLKLKVDIMIDQRLPAGFYLSITRGRREWIQFKYRKLPKICFNCGYLAHDRSECRRDKAFAYPPVGNAVPLYGPWIKATVPIRNCFDTKGPSLLRDRPEREVDIQEKRNIPSTSTGPHTEQGTEVCDEPTILKAVGEGTECTKDEANRISKHSPEGMTTVKARDVSTPREKEHPMNNLGKNPEDENVLVCMMAHVGPDAAQVIEKPHFEVCKSRTPHHHPEPTIIKGPIQSVEELTEKMTGPLLVESNKVESGSNWFHSNSVVTTGSKSKKRKATGNVSPIIFVDSRSSETPSKLKGLAEETKICDISPFSIGTSTPKKGSTGSRKLRNRKISNGKDHVNVVGKLSARPAAIQALKAWVWKFRVDCVFLMETKIGVKYMSKICKSLQFENGQFIPSVGRAGGICLLWNKEVDLVIEKSFDFGFVCSVFDVAVGKSWNLFAIYGTPYDEHKCTFWDNMEDVVNSCNGPWALMGDLNVLLTREDKSGGRAFMPRDGATLQKFLLATRGVDLGFRGCRFTWLNKRASGYLVKERLDRVIVDTTWLANCPSRGVPWFEDESSWNVIKEAWVCRLPNEEAGCLGKKINRTQHALRWWSKNVFGECDKRIKDLEIELQALQSKDVSDSDHVTEEAILKNLSILWSLKESMWKQRSRELWLSKGDRNTSFFHASTLVRRKRNHIWNLKNSSGQLVSNEKEIGLILRDYFINLFSSNGNVYYEGIEELISPSVSTVENYMLTAIPEKEEIHSHVFQMHPLKAPGPDGFSGCFYRRCWNLVGDDVVLCIQKFFATGVLEPGLNHSYICLILKGINPDSVDRFRPIALCNFVYKVNARIIAQRLRGVLDKIIAPIQSAFLRGRWIAESSILTQEIMNVIKKKKGKGGLMAIKMDMNKAYDRLEWGFLKIVLEKCGFCPHFIKMIMCCVTTVSYSILLNGTPLKKFNPARGIRQGDPMSPYLFLLCNEVFSRLLYFEQSKGLFHGIKVAREAPEISHLMFADDTIIFTRANLKEVESLNHCIQKFEVWSGQVCSKQKSGIFFSKNCANNLRASIESGLRMGVINDSEKHLGNPFLFGRSKRNDFNFLKTKIWDRLEGWRVRSLSQAGRVVYINSVALAMPNYAMSTFKIPLTTCRDLDAVVRRFWWTGSPEIKRFWAAKSWDSLCQPKSVGGLGFRRFEDINHALLSKLAWQLASKMDSPWCKAFKSKYFPRQSFWSITEKNSDSFIWRGILSAQRTICEGVCTITSSGEEVDVWWQPWIPWMNYEDFRALMENVRQKAPSLLCVADLMYRRTRSWNVGYLRYLFGSDLGSRISTIQIDKNGDHDILIWKDSDVGRFSVKGAYWLHQKSCFGVPSKLWKWIWYSKVHPRLSLMIWRAVSDSLPTGSRISTSDLNSCPICKSAAETPMHLFCRCPFAVGIWFSSPLPLRMDDIPGTSLSEVIFNLIEHLDSEGRNRMLCCVGIVISCIWNYRNALMHPPFAGPSFDKVRRDIHCRFFELSHQELGNSTALVTSLSSPTFPVMRSKKCLLVDGSFSFGNFSCAMVALDHQSSQWWYGHASGTCDSSLEAELEAVIFGLQWASSIGWDNFTILSDSKILVEAINLQKSPHWKLTALFSSLLQLLSSFSLCHVIFISRDLITYVDVLAKAARLNLSSAQTFVGEGFPL</sequence>
<dbReference type="InterPro" id="IPR002156">
    <property type="entry name" value="RNaseH_domain"/>
</dbReference>
<accession>A0A803QA31</accession>
<keyword evidence="4" id="KW-1185">Reference proteome</keyword>
<dbReference type="InterPro" id="IPR025558">
    <property type="entry name" value="DUF4283"/>
</dbReference>
<dbReference type="Gene3D" id="3.60.10.10">
    <property type="entry name" value="Endonuclease/exonuclease/phosphatase"/>
    <property type="match status" value="1"/>
</dbReference>
<dbReference type="SUPFAM" id="SSF56219">
    <property type="entry name" value="DNase I-like"/>
    <property type="match status" value="1"/>
</dbReference>
<dbReference type="Proteomes" id="UP000596661">
    <property type="component" value="Chromosome 8"/>
</dbReference>
<dbReference type="InterPro" id="IPR026960">
    <property type="entry name" value="RVT-Znf"/>
</dbReference>
<dbReference type="Gene3D" id="3.30.420.10">
    <property type="entry name" value="Ribonuclease H-like superfamily/Ribonuclease H"/>
    <property type="match status" value="1"/>
</dbReference>
<evidence type="ECO:0000313" key="3">
    <source>
        <dbReference type="EnsemblPlants" id="cds.evm.model.08.1878"/>
    </source>
</evidence>
<evidence type="ECO:0000313" key="4">
    <source>
        <dbReference type="Proteomes" id="UP000596661"/>
    </source>
</evidence>
<dbReference type="InterPro" id="IPR000477">
    <property type="entry name" value="RT_dom"/>
</dbReference>
<dbReference type="EMBL" id="UZAU01000717">
    <property type="status" value="NOT_ANNOTATED_CDS"/>
    <property type="molecule type" value="Genomic_DNA"/>
</dbReference>
<dbReference type="InterPro" id="IPR043502">
    <property type="entry name" value="DNA/RNA_pol_sf"/>
</dbReference>
<proteinExistence type="predicted"/>